<evidence type="ECO:0000313" key="2">
    <source>
        <dbReference type="Proteomes" id="UP000199312"/>
    </source>
</evidence>
<dbReference type="NCBIfam" id="TIGR01200">
    <property type="entry name" value="GLPGLI"/>
    <property type="match status" value="1"/>
</dbReference>
<sequence length="248" mass="28423">MNSIKNIFLLVLIFSIYNTNYAQKFTGEVVYKYRASDMFNIDSLKQFGKPGAAEALYTINESIKEYQDSFQFNLIFNKDSSNYFWKEILGSENNMISIDYAKIFTASDSFFYTSIKDSISLEELGSYDKGMIIKRNLNEIGWKLSNESKQIGAYICFKATAIKVNPKKKIAIEAWYTPQIANGFGPKYYAGLPGLILELTEGGITYYASSIKLNPKNEPKIKKPEKGKIITHEQLLNKYKEIDKSRRN</sequence>
<proteinExistence type="predicted"/>
<dbReference type="EMBL" id="FOZP01000004">
    <property type="protein sequence ID" value="SFS51832.1"/>
    <property type="molecule type" value="Genomic_DNA"/>
</dbReference>
<dbReference type="Proteomes" id="UP000199312">
    <property type="component" value="Unassembled WGS sequence"/>
</dbReference>
<evidence type="ECO:0000313" key="1">
    <source>
        <dbReference type="EMBL" id="SFS51832.1"/>
    </source>
</evidence>
<organism evidence="1 2">
    <name type="scientific">Lutibacter maritimus</name>
    <dbReference type="NCBI Taxonomy" id="593133"/>
    <lineage>
        <taxon>Bacteria</taxon>
        <taxon>Pseudomonadati</taxon>
        <taxon>Bacteroidota</taxon>
        <taxon>Flavobacteriia</taxon>
        <taxon>Flavobacteriales</taxon>
        <taxon>Flavobacteriaceae</taxon>
        <taxon>Lutibacter</taxon>
    </lineage>
</organism>
<gene>
    <name evidence="1" type="ORF">SAMN04488006_1778</name>
</gene>
<accession>A0A1I6QHE7</accession>
<keyword evidence="2" id="KW-1185">Reference proteome</keyword>
<dbReference type="Pfam" id="PF09697">
    <property type="entry name" value="Porph_ging"/>
    <property type="match status" value="1"/>
</dbReference>
<dbReference type="InterPro" id="IPR005901">
    <property type="entry name" value="GLPGLI"/>
</dbReference>
<dbReference type="OrthoDB" id="713598at2"/>
<dbReference type="AlphaFoldDB" id="A0A1I6QHE7"/>
<name>A0A1I6QHE7_9FLAO</name>
<reference evidence="2" key="1">
    <citation type="submission" date="2016-10" db="EMBL/GenBank/DDBJ databases">
        <authorList>
            <person name="Varghese N."/>
            <person name="Submissions S."/>
        </authorList>
    </citation>
    <scope>NUCLEOTIDE SEQUENCE [LARGE SCALE GENOMIC DNA]</scope>
    <source>
        <strain evidence="2">DSM 24450</strain>
    </source>
</reference>
<dbReference type="STRING" id="593133.SAMN04488006_1778"/>
<dbReference type="RefSeq" id="WP_090225034.1">
    <property type="nucleotide sequence ID" value="NZ_FOZP01000004.1"/>
</dbReference>
<protein>
    <submittedName>
        <fullName evidence="1">GLPGLI family protein</fullName>
    </submittedName>
</protein>